<name>A0ABT3ZTN1_9BURK</name>
<protein>
    <recommendedName>
        <fullName evidence="4">Septum formation-related domain-containing protein</fullName>
    </recommendedName>
</protein>
<evidence type="ECO:0000313" key="3">
    <source>
        <dbReference type="Proteomes" id="UP001082899"/>
    </source>
</evidence>
<evidence type="ECO:0008006" key="4">
    <source>
        <dbReference type="Google" id="ProtNLM"/>
    </source>
</evidence>
<feature type="chain" id="PRO_5047019341" description="Septum formation-related domain-containing protein" evidence="1">
    <location>
        <begin position="23"/>
        <end position="291"/>
    </location>
</feature>
<organism evidence="2 3">
    <name type="scientific">Robbsia betulipollinis</name>
    <dbReference type="NCBI Taxonomy" id="2981849"/>
    <lineage>
        <taxon>Bacteria</taxon>
        <taxon>Pseudomonadati</taxon>
        <taxon>Pseudomonadota</taxon>
        <taxon>Betaproteobacteria</taxon>
        <taxon>Burkholderiales</taxon>
        <taxon>Burkholderiaceae</taxon>
        <taxon>Robbsia</taxon>
    </lineage>
</organism>
<evidence type="ECO:0000313" key="2">
    <source>
        <dbReference type="EMBL" id="MCY0389926.1"/>
    </source>
</evidence>
<proteinExistence type="predicted"/>
<accession>A0ABT3ZTN1</accession>
<keyword evidence="1" id="KW-0732">Signal</keyword>
<evidence type="ECO:0000256" key="1">
    <source>
        <dbReference type="SAM" id="SignalP"/>
    </source>
</evidence>
<dbReference type="RefSeq" id="WP_267849889.1">
    <property type="nucleotide sequence ID" value="NZ_JAPMXC010000016.1"/>
</dbReference>
<dbReference type="Proteomes" id="UP001082899">
    <property type="component" value="Unassembled WGS sequence"/>
</dbReference>
<feature type="signal peptide" evidence="1">
    <location>
        <begin position="1"/>
        <end position="22"/>
    </location>
</feature>
<sequence length="291" mass="31437">MKRIALLLAFSVTTLFGLAAQAATADACGPGSTPSGKSYSINGQDVPLLASPKAGAAKLINEKATALSHTTQYMDVDGTTTVTEQCTMGIWSRVQVTDPEWLSDTYIGWIPTQALRKPQVDAKGVKIYTEADFLFDDVTRPYKKDIIDGVNRIHRENARCGDIDPTSAYITSESTKARPAFYVTCGKGAKAFNVNFTVADVRSSKQFEAPTNIDHGRAIGMCEDYAKAHAAHPSTVDFARLLAAVSDGANGNTRVRSTFTARNSYNTKLKYDITCLFNSAGSIEANINEAR</sequence>
<dbReference type="EMBL" id="JAPMXC010000016">
    <property type="protein sequence ID" value="MCY0389926.1"/>
    <property type="molecule type" value="Genomic_DNA"/>
</dbReference>
<keyword evidence="3" id="KW-1185">Reference proteome</keyword>
<reference evidence="2" key="1">
    <citation type="submission" date="2022-11" db="EMBL/GenBank/DDBJ databases">
        <title>Robbsia betulipollinis sp. nov., isolated from pollen of birch (Betula pendula).</title>
        <authorList>
            <person name="Shi H."/>
            <person name="Ambika Manirajan B."/>
            <person name="Ratering S."/>
            <person name="Geissler-Plaum R."/>
            <person name="Schnell S."/>
        </authorList>
    </citation>
    <scope>NUCLEOTIDE SEQUENCE</scope>
    <source>
        <strain evidence="2">Bb-Pol-6</strain>
    </source>
</reference>
<gene>
    <name evidence="2" type="ORF">OVY01_22565</name>
</gene>
<comment type="caution">
    <text evidence="2">The sequence shown here is derived from an EMBL/GenBank/DDBJ whole genome shotgun (WGS) entry which is preliminary data.</text>
</comment>